<accession>A0A9D3LJ40</accession>
<evidence type="ECO:0000313" key="3">
    <source>
        <dbReference type="Proteomes" id="UP001044222"/>
    </source>
</evidence>
<comment type="caution">
    <text evidence="2">The sequence shown here is derived from an EMBL/GenBank/DDBJ whole genome shotgun (WGS) entry which is preliminary data.</text>
</comment>
<proteinExistence type="predicted"/>
<sequence>MRRKRMAKAPPHCPSPPGASSLRGRLSLRLYGCRGGTGFSGSGSSSRSSAPPSPSACTFLMAPFACGFFF</sequence>
<dbReference type="Proteomes" id="UP001044222">
    <property type="component" value="Chromosome 18"/>
</dbReference>
<name>A0A9D3LJ40_ANGAN</name>
<evidence type="ECO:0000256" key="1">
    <source>
        <dbReference type="SAM" id="MobiDB-lite"/>
    </source>
</evidence>
<dbReference type="EMBL" id="JAFIRN010000018">
    <property type="protein sequence ID" value="KAG5831081.1"/>
    <property type="molecule type" value="Genomic_DNA"/>
</dbReference>
<gene>
    <name evidence="2" type="ORF">ANANG_G00300080</name>
</gene>
<protein>
    <submittedName>
        <fullName evidence="2">Uncharacterized protein</fullName>
    </submittedName>
</protein>
<organism evidence="2 3">
    <name type="scientific">Anguilla anguilla</name>
    <name type="common">European freshwater eel</name>
    <name type="synonym">Muraena anguilla</name>
    <dbReference type="NCBI Taxonomy" id="7936"/>
    <lineage>
        <taxon>Eukaryota</taxon>
        <taxon>Metazoa</taxon>
        <taxon>Chordata</taxon>
        <taxon>Craniata</taxon>
        <taxon>Vertebrata</taxon>
        <taxon>Euteleostomi</taxon>
        <taxon>Actinopterygii</taxon>
        <taxon>Neopterygii</taxon>
        <taxon>Teleostei</taxon>
        <taxon>Anguilliformes</taxon>
        <taxon>Anguillidae</taxon>
        <taxon>Anguilla</taxon>
    </lineage>
</organism>
<feature type="region of interest" description="Disordered" evidence="1">
    <location>
        <begin position="1"/>
        <end position="23"/>
    </location>
</feature>
<evidence type="ECO:0000313" key="2">
    <source>
        <dbReference type="EMBL" id="KAG5831081.1"/>
    </source>
</evidence>
<dbReference type="AlphaFoldDB" id="A0A9D3LJ40"/>
<reference evidence="2" key="1">
    <citation type="submission" date="2021-01" db="EMBL/GenBank/DDBJ databases">
        <title>A chromosome-scale assembly of European eel, Anguilla anguilla.</title>
        <authorList>
            <person name="Henkel C."/>
            <person name="Jong-Raadsen S.A."/>
            <person name="Dufour S."/>
            <person name="Weltzien F.-A."/>
            <person name="Palstra A.P."/>
            <person name="Pelster B."/>
            <person name="Spaink H.P."/>
            <person name="Van Den Thillart G.E."/>
            <person name="Jansen H."/>
            <person name="Zahm M."/>
            <person name="Klopp C."/>
            <person name="Cedric C."/>
            <person name="Louis A."/>
            <person name="Berthelot C."/>
            <person name="Parey E."/>
            <person name="Roest Crollius H."/>
            <person name="Montfort J."/>
            <person name="Robinson-Rechavi M."/>
            <person name="Bucao C."/>
            <person name="Bouchez O."/>
            <person name="Gislard M."/>
            <person name="Lluch J."/>
            <person name="Milhes M."/>
            <person name="Lampietro C."/>
            <person name="Lopez Roques C."/>
            <person name="Donnadieu C."/>
            <person name="Braasch I."/>
            <person name="Desvignes T."/>
            <person name="Postlethwait J."/>
            <person name="Bobe J."/>
            <person name="Guiguen Y."/>
            <person name="Dirks R."/>
        </authorList>
    </citation>
    <scope>NUCLEOTIDE SEQUENCE</scope>
    <source>
        <strain evidence="2">Tag_6206</strain>
        <tissue evidence="2">Liver</tissue>
    </source>
</reference>
<keyword evidence="3" id="KW-1185">Reference proteome</keyword>